<dbReference type="GO" id="GO:0006436">
    <property type="term" value="P:tryptophanyl-tRNA aminoacylation"/>
    <property type="evidence" value="ECO:0007669"/>
    <property type="project" value="InterPro"/>
</dbReference>
<dbReference type="SUPFAM" id="SSF52374">
    <property type="entry name" value="Nucleotidylyl transferase"/>
    <property type="match status" value="1"/>
</dbReference>
<dbReference type="InterPro" id="IPR014729">
    <property type="entry name" value="Rossmann-like_a/b/a_fold"/>
</dbReference>
<evidence type="ECO:0000256" key="2">
    <source>
        <dbReference type="ARBA" id="ARBA00005594"/>
    </source>
</evidence>
<dbReference type="EMBL" id="CP059252">
    <property type="protein sequence ID" value="QLL34339.1"/>
    <property type="molecule type" value="Genomic_DNA"/>
</dbReference>
<dbReference type="GO" id="GO:0004830">
    <property type="term" value="F:tryptophan-tRNA ligase activity"/>
    <property type="evidence" value="ECO:0007669"/>
    <property type="project" value="UniProtKB-EC"/>
</dbReference>
<evidence type="ECO:0000256" key="13">
    <source>
        <dbReference type="SAM" id="MobiDB-lite"/>
    </source>
</evidence>
<dbReference type="Pfam" id="PF00579">
    <property type="entry name" value="tRNA-synt_1b"/>
    <property type="match status" value="1"/>
</dbReference>
<keyword evidence="10 12" id="KW-0030">Aminoacyl-tRNA synthetase</keyword>
<sequence length="435" mass="48864">MSSEDMAEVSQGVADIKTGGPAGERKEQIITPWDVEGAVDDQGVAQAIDYDKLLKQFGTKKITPETLERFEQVTGHRPHHFLRKGLFYSERDLTKILDLYEQGKPFFLYTGRGPSSDSVHLGHMVPFIFTKWLQDVFDVPLVIELTDDEKFLFKQKLTIKDVKKFAADNAKDIIAVGFNPENTFIFSDLQYMGGGFYETVVRVSRQITGSTAKAVFGFNDSDCIGKFHFASIQIASAFPSSFPDVLGLPDKAPCLIPCAIDQDPYFRVCRDVADKLKFTKPALIHSKFFPALQGPTTKMSASDETSSIFMTDTLKQIQKKINKYAFSGGQVSIDLHRKLGGNPDVDVAYQYLSFFKDDDELLADLAAKYKSGDLLSGEMKKACIEVLQEFVKNFQENRAKVDDATLEKFMKPHKLVWGQKERLVPVKPKESKAKK</sequence>
<evidence type="ECO:0000256" key="1">
    <source>
        <dbReference type="ARBA" id="ARBA00004496"/>
    </source>
</evidence>
<evidence type="ECO:0000256" key="12">
    <source>
        <dbReference type="RuleBase" id="RU363036"/>
    </source>
</evidence>
<evidence type="ECO:0000256" key="6">
    <source>
        <dbReference type="ARBA" id="ARBA00022598"/>
    </source>
</evidence>
<comment type="similarity">
    <text evidence="2 12">Belongs to the class-I aminoacyl-tRNA synthetase family.</text>
</comment>
<dbReference type="PANTHER" id="PTHR10055:SF1">
    <property type="entry name" value="TRYPTOPHAN--TRNA LIGASE, CYTOPLASMIC"/>
    <property type="match status" value="1"/>
</dbReference>
<evidence type="ECO:0000313" key="14">
    <source>
        <dbReference type="EMBL" id="QLL34339.1"/>
    </source>
</evidence>
<dbReference type="Proteomes" id="UP000515788">
    <property type="component" value="Chromosome 7"/>
</dbReference>
<dbReference type="PROSITE" id="PS00178">
    <property type="entry name" value="AA_TRNA_LIGASE_I"/>
    <property type="match status" value="1"/>
</dbReference>
<feature type="region of interest" description="Disordered" evidence="13">
    <location>
        <begin position="1"/>
        <end position="24"/>
    </location>
</feature>
<dbReference type="PANTHER" id="PTHR10055">
    <property type="entry name" value="TRYPTOPHANYL-TRNA SYNTHETASE"/>
    <property type="match status" value="1"/>
</dbReference>
<protein>
    <recommendedName>
        <fullName evidence="4">Tryptophan--tRNA ligase, cytoplasmic</fullName>
        <ecNumber evidence="3">6.1.1.2</ecNumber>
    </recommendedName>
    <alternativeName>
        <fullName evidence="11">Tryptophanyl-tRNA synthetase</fullName>
    </alternativeName>
</protein>
<dbReference type="InterPro" id="IPR001412">
    <property type="entry name" value="aa-tRNA-synth_I_CS"/>
</dbReference>
<dbReference type="AlphaFoldDB" id="A0A7G3ZLF3"/>
<evidence type="ECO:0000256" key="11">
    <source>
        <dbReference type="ARBA" id="ARBA00030268"/>
    </source>
</evidence>
<dbReference type="RefSeq" id="XP_037141013.1">
    <property type="nucleotide sequence ID" value="XM_037285117.1"/>
</dbReference>
<name>A0A7G3ZLF3_9SACH</name>
<keyword evidence="15" id="KW-1185">Reference proteome</keyword>
<dbReference type="NCBIfam" id="TIGR00233">
    <property type="entry name" value="trpS"/>
    <property type="match status" value="1"/>
</dbReference>
<dbReference type="PRINTS" id="PR01039">
    <property type="entry name" value="TRNASYNTHTRP"/>
</dbReference>
<reference evidence="14 15" key="1">
    <citation type="submission" date="2020-06" db="EMBL/GenBank/DDBJ databases">
        <title>The yeast mating-type switching endonuclease HO is a domesticated member of an unorthodox homing genetic element family.</title>
        <authorList>
            <person name="Coughlan A.Y."/>
            <person name="Lombardi L."/>
            <person name="Braun-Galleani S."/>
            <person name="Martos A.R."/>
            <person name="Galeote V."/>
            <person name="Bigey F."/>
            <person name="Dequin S."/>
            <person name="Byrne K.P."/>
            <person name="Wolfe K.H."/>
        </authorList>
    </citation>
    <scope>NUCLEOTIDE SEQUENCE [LARGE SCALE GENOMIC DNA]</scope>
    <source>
        <strain evidence="14 15">CBS764</strain>
    </source>
</reference>
<dbReference type="InterPro" id="IPR002306">
    <property type="entry name" value="Trp-tRNA-ligase"/>
</dbReference>
<dbReference type="Gene3D" id="3.40.50.620">
    <property type="entry name" value="HUPs"/>
    <property type="match status" value="1"/>
</dbReference>
<dbReference type="Gene3D" id="1.10.240.10">
    <property type="entry name" value="Tyrosyl-Transfer RNA Synthetase"/>
    <property type="match status" value="1"/>
</dbReference>
<evidence type="ECO:0000256" key="3">
    <source>
        <dbReference type="ARBA" id="ARBA00013161"/>
    </source>
</evidence>
<organism evidence="14 15">
    <name type="scientific">Torulaspora globosa</name>
    <dbReference type="NCBI Taxonomy" id="48254"/>
    <lineage>
        <taxon>Eukaryota</taxon>
        <taxon>Fungi</taxon>
        <taxon>Dikarya</taxon>
        <taxon>Ascomycota</taxon>
        <taxon>Saccharomycotina</taxon>
        <taxon>Saccharomycetes</taxon>
        <taxon>Saccharomycetales</taxon>
        <taxon>Saccharomycetaceae</taxon>
        <taxon>Torulaspora</taxon>
    </lineage>
</organism>
<dbReference type="FunFam" id="3.40.50.620:FF:000033">
    <property type="entry name" value="tryptophan--tRNA ligase, cytoplasmic"/>
    <property type="match status" value="1"/>
</dbReference>
<keyword evidence="7 12" id="KW-0547">Nucleotide-binding</keyword>
<evidence type="ECO:0000313" key="15">
    <source>
        <dbReference type="Proteomes" id="UP000515788"/>
    </source>
</evidence>
<evidence type="ECO:0000256" key="8">
    <source>
        <dbReference type="ARBA" id="ARBA00022840"/>
    </source>
</evidence>
<keyword evidence="5" id="KW-0963">Cytoplasm</keyword>
<dbReference type="EC" id="6.1.1.2" evidence="3"/>
<dbReference type="GO" id="GO:0005524">
    <property type="term" value="F:ATP binding"/>
    <property type="evidence" value="ECO:0007669"/>
    <property type="project" value="UniProtKB-KW"/>
</dbReference>
<keyword evidence="9 12" id="KW-0648">Protein biosynthesis</keyword>
<dbReference type="GeneID" id="59327580"/>
<evidence type="ECO:0000256" key="5">
    <source>
        <dbReference type="ARBA" id="ARBA00022490"/>
    </source>
</evidence>
<keyword evidence="8 12" id="KW-0067">ATP-binding</keyword>
<dbReference type="FunFam" id="1.10.240.10:FF:000003">
    <property type="entry name" value="Tryptophan--tRNA ligase, cytoplasmic"/>
    <property type="match status" value="1"/>
</dbReference>
<evidence type="ECO:0000256" key="7">
    <source>
        <dbReference type="ARBA" id="ARBA00022741"/>
    </source>
</evidence>
<gene>
    <name evidence="14" type="ORF">HG536_0G01980</name>
</gene>
<keyword evidence="6 12" id="KW-0436">Ligase</keyword>
<accession>A0A7G3ZLF3</accession>
<evidence type="ECO:0000256" key="4">
    <source>
        <dbReference type="ARBA" id="ARBA00013782"/>
    </source>
</evidence>
<proteinExistence type="inferred from homology"/>
<evidence type="ECO:0000256" key="9">
    <source>
        <dbReference type="ARBA" id="ARBA00022917"/>
    </source>
</evidence>
<dbReference type="CDD" id="cd00806">
    <property type="entry name" value="TrpRS_core"/>
    <property type="match status" value="1"/>
</dbReference>
<dbReference type="InterPro" id="IPR002305">
    <property type="entry name" value="aa-tRNA-synth_Ic"/>
</dbReference>
<evidence type="ECO:0000256" key="10">
    <source>
        <dbReference type="ARBA" id="ARBA00023146"/>
    </source>
</evidence>
<dbReference type="OrthoDB" id="10261385at2759"/>
<dbReference type="GO" id="GO:0005737">
    <property type="term" value="C:cytoplasm"/>
    <property type="evidence" value="ECO:0007669"/>
    <property type="project" value="UniProtKB-SubCell"/>
</dbReference>
<dbReference type="KEGG" id="tgb:HG536_0G01980"/>
<comment type="subcellular location">
    <subcellularLocation>
        <location evidence="1">Cytoplasm</location>
    </subcellularLocation>
</comment>